<protein>
    <submittedName>
        <fullName evidence="2">G_PROTEIN_RECEP_F1_2 domain-containing protein</fullName>
    </submittedName>
</protein>
<dbReference type="KEGG" id="cel:CELE_C06B3.13"/>
<dbReference type="PhylomeDB" id="Q58AA1"/>
<feature type="transmembrane region" description="Helical" evidence="1">
    <location>
        <begin position="214"/>
        <end position="233"/>
    </location>
</feature>
<dbReference type="InParanoid" id="Q58AA1"/>
<dbReference type="SMR" id="Q58AA1"/>
<dbReference type="FunCoup" id="Q58AA1">
    <property type="interactions" value="6"/>
</dbReference>
<organism evidence="2 3">
    <name type="scientific">Caenorhabditis elegans</name>
    <dbReference type="NCBI Taxonomy" id="6239"/>
    <lineage>
        <taxon>Eukaryota</taxon>
        <taxon>Metazoa</taxon>
        <taxon>Ecdysozoa</taxon>
        <taxon>Nematoda</taxon>
        <taxon>Chromadorea</taxon>
        <taxon>Rhabditida</taxon>
        <taxon>Rhabditina</taxon>
        <taxon>Rhabditomorpha</taxon>
        <taxon>Rhabditoidea</taxon>
        <taxon>Rhabditidae</taxon>
        <taxon>Peloderinae</taxon>
        <taxon>Caenorhabditis</taxon>
    </lineage>
</organism>
<dbReference type="Gene3D" id="1.20.1070.10">
    <property type="entry name" value="Rhodopsin 7-helix transmembrane proteins"/>
    <property type="match status" value="1"/>
</dbReference>
<feature type="transmembrane region" description="Helical" evidence="1">
    <location>
        <begin position="81"/>
        <end position="100"/>
    </location>
</feature>
<dbReference type="RefSeq" id="NP_001021369.1">
    <property type="nucleotide sequence ID" value="NM_001026198.2"/>
</dbReference>
<dbReference type="PANTHER" id="PTHR23018:SF4">
    <property type="entry name" value="G_PROTEIN_RECEP_F1_2 DOMAIN-CONTAINING PROTEIN-RELATED"/>
    <property type="match status" value="1"/>
</dbReference>
<feature type="transmembrane region" description="Helical" evidence="1">
    <location>
        <begin position="120"/>
        <end position="140"/>
    </location>
</feature>
<feature type="transmembrane region" description="Helical" evidence="1">
    <location>
        <begin position="6"/>
        <end position="28"/>
    </location>
</feature>
<evidence type="ECO:0000256" key="1">
    <source>
        <dbReference type="SAM" id="Phobius"/>
    </source>
</evidence>
<dbReference type="PaxDb" id="6239-C06B3.13"/>
<feature type="transmembrane region" description="Helical" evidence="1">
    <location>
        <begin position="253"/>
        <end position="274"/>
    </location>
</feature>
<dbReference type="SUPFAM" id="SSF81321">
    <property type="entry name" value="Family A G protein-coupled receptor-like"/>
    <property type="match status" value="1"/>
</dbReference>
<keyword evidence="1" id="KW-1133">Transmembrane helix</keyword>
<name>Q58AA1_CAEEL</name>
<dbReference type="eggNOG" id="ENOG502TGWI">
    <property type="taxonomic scope" value="Eukaryota"/>
</dbReference>
<reference evidence="2 3" key="1">
    <citation type="journal article" date="1998" name="Science">
        <title>Genome sequence of the nematode C. elegans: a platform for investigating biology.</title>
        <authorList>
            <consortium name="The C. elegans sequencing consortium"/>
            <person name="Sulson J.E."/>
            <person name="Waterston R."/>
        </authorList>
    </citation>
    <scope>NUCLEOTIDE SEQUENCE [LARGE SCALE GENOMIC DNA]</scope>
    <source>
        <strain evidence="2 3">Bristol N2</strain>
    </source>
</reference>
<dbReference type="HOGENOM" id="CLU_069454_1_0_1"/>
<dbReference type="PANTHER" id="PTHR23018">
    <property type="entry name" value="SERPENTINE RECEPTOR, CLASS XA-RELATED"/>
    <property type="match status" value="1"/>
</dbReference>
<dbReference type="WormBase" id="C06B3.13">
    <property type="protein sequence ID" value="CE38142"/>
    <property type="gene ID" value="WBGene00044115"/>
    <property type="gene designation" value="srxa-12"/>
</dbReference>
<sequence>MVLLFYILFSLMMFTALCISLILMISVYTYKRKDQLPVVYIYLMIACSIGCCFVEFQSDIIPYFMKRKAYMWMYSNLGESFTLFDTFVYIYPMFLTVLMVSERIYCILYPFGKAFTNKKLWCYCFLIAIVLLSILLIPFFGGCADNYSFYDFDYTSECEPDNHIVTYIIDNYSRLFPVLCLFLNIGIILYLSKRRKKMENPAMKKLRTRQSHDRTLLIQSIAATIFLLIYEIMDTLTDFFSDYFDALPTFTQRVIYYLQAGIVAYTGFFIYFVCTSSTRQIVIEQVARLFGRKRMQQGRTGLSIRDVSTF</sequence>
<dbReference type="EMBL" id="BX284605">
    <property type="protein sequence ID" value="CAI70405.1"/>
    <property type="molecule type" value="Genomic_DNA"/>
</dbReference>
<evidence type="ECO:0000313" key="3">
    <source>
        <dbReference type="Proteomes" id="UP000001940"/>
    </source>
</evidence>
<evidence type="ECO:0000313" key="2">
    <source>
        <dbReference type="EMBL" id="CAI70405.1"/>
    </source>
</evidence>
<proteinExistence type="predicted"/>
<dbReference type="CTD" id="3564785"/>
<dbReference type="UCSC" id="C06B3.13">
    <property type="organism name" value="c. elegans"/>
</dbReference>
<dbReference type="OrthoDB" id="5820973at2759"/>
<dbReference type="AGR" id="WB:WBGene00044115"/>
<gene>
    <name evidence="2 4" type="primary">srxa-12</name>
    <name evidence="4" type="ORF">C06B3.13</name>
    <name evidence="2" type="ORF">CELE_C06B3.13</name>
</gene>
<feature type="transmembrane region" description="Helical" evidence="1">
    <location>
        <begin position="175"/>
        <end position="193"/>
    </location>
</feature>
<feature type="transmembrane region" description="Helical" evidence="1">
    <location>
        <begin position="40"/>
        <end position="61"/>
    </location>
</feature>
<dbReference type="AlphaFoldDB" id="Q58AA1"/>
<keyword evidence="1" id="KW-0812">Transmembrane</keyword>
<dbReference type="InterPro" id="IPR005047">
    <property type="entry name" value="7TM_GPCR_serpentine_rcpt_Srxa"/>
</dbReference>
<dbReference type="Pfam" id="PF03383">
    <property type="entry name" value="Serpentine_r_xa"/>
    <property type="match status" value="1"/>
</dbReference>
<keyword evidence="3" id="KW-1185">Reference proteome</keyword>
<accession>Q58AA1</accession>
<dbReference type="Proteomes" id="UP000001940">
    <property type="component" value="Chromosome V"/>
</dbReference>
<dbReference type="GeneID" id="3564785"/>
<evidence type="ECO:0000313" key="4">
    <source>
        <dbReference type="WormBase" id="C06B3.13"/>
    </source>
</evidence>
<keyword evidence="1" id="KW-0472">Membrane</keyword>
<dbReference type="OMA" id="ERIYCIL"/>